<reference evidence="1 2" key="1">
    <citation type="journal article" date="2021" name="Commun. Biol.">
        <title>The genome of Shorea leprosula (Dipterocarpaceae) highlights the ecological relevance of drought in aseasonal tropical rainforests.</title>
        <authorList>
            <person name="Ng K.K.S."/>
            <person name="Kobayashi M.J."/>
            <person name="Fawcett J.A."/>
            <person name="Hatakeyama M."/>
            <person name="Paape T."/>
            <person name="Ng C.H."/>
            <person name="Ang C.C."/>
            <person name="Tnah L.H."/>
            <person name="Lee C.T."/>
            <person name="Nishiyama T."/>
            <person name="Sese J."/>
            <person name="O'Brien M.J."/>
            <person name="Copetti D."/>
            <person name="Mohd Noor M.I."/>
            <person name="Ong R.C."/>
            <person name="Putra M."/>
            <person name="Sireger I.Z."/>
            <person name="Indrioko S."/>
            <person name="Kosugi Y."/>
            <person name="Izuno A."/>
            <person name="Isagi Y."/>
            <person name="Lee S.L."/>
            <person name="Shimizu K.K."/>
        </authorList>
    </citation>
    <scope>NUCLEOTIDE SEQUENCE [LARGE SCALE GENOMIC DNA]</scope>
    <source>
        <strain evidence="1">214</strain>
    </source>
</reference>
<evidence type="ECO:0000313" key="2">
    <source>
        <dbReference type="Proteomes" id="UP001054252"/>
    </source>
</evidence>
<evidence type="ECO:0008006" key="3">
    <source>
        <dbReference type="Google" id="ProtNLM"/>
    </source>
</evidence>
<name>A0AAV5KD42_9ROSI</name>
<evidence type="ECO:0000313" key="1">
    <source>
        <dbReference type="EMBL" id="GKV22522.1"/>
    </source>
</evidence>
<organism evidence="1 2">
    <name type="scientific">Rubroshorea leprosula</name>
    <dbReference type="NCBI Taxonomy" id="152421"/>
    <lineage>
        <taxon>Eukaryota</taxon>
        <taxon>Viridiplantae</taxon>
        <taxon>Streptophyta</taxon>
        <taxon>Embryophyta</taxon>
        <taxon>Tracheophyta</taxon>
        <taxon>Spermatophyta</taxon>
        <taxon>Magnoliopsida</taxon>
        <taxon>eudicotyledons</taxon>
        <taxon>Gunneridae</taxon>
        <taxon>Pentapetalae</taxon>
        <taxon>rosids</taxon>
        <taxon>malvids</taxon>
        <taxon>Malvales</taxon>
        <taxon>Dipterocarpaceae</taxon>
        <taxon>Rubroshorea</taxon>
    </lineage>
</organism>
<keyword evidence="2" id="KW-1185">Reference proteome</keyword>
<comment type="caution">
    <text evidence="1">The sequence shown here is derived from an EMBL/GenBank/DDBJ whole genome shotgun (WGS) entry which is preliminary data.</text>
</comment>
<dbReference type="Proteomes" id="UP001054252">
    <property type="component" value="Unassembled WGS sequence"/>
</dbReference>
<proteinExistence type="predicted"/>
<protein>
    <recommendedName>
        <fullName evidence="3">Maturase K</fullName>
    </recommendedName>
</protein>
<dbReference type="EMBL" id="BPVZ01000060">
    <property type="protein sequence ID" value="GKV22522.1"/>
    <property type="molecule type" value="Genomic_DNA"/>
</dbReference>
<dbReference type="AlphaFoldDB" id="A0AAV5KD42"/>
<accession>A0AAV5KD42</accession>
<gene>
    <name evidence="1" type="ORF">SLEP1_g32386</name>
</gene>
<sequence>MLNIGSLPTSTWCKDTFSVKNWYSLLSLNHASGALPSFSTEELENTKDPAFFFCLDFYSRHLLQKIYQFLAAEFFVNELFLTHSYHLKSICHLSCH</sequence>